<evidence type="ECO:0000313" key="1">
    <source>
        <dbReference type="EMBL" id="CAG8764808.1"/>
    </source>
</evidence>
<sequence length="52" mass="6022">MQKELHIKQAPHGCREPIGYSIFVNRFEVKDYILKNNSISTKISKMDDVVSI</sequence>
<accession>A0ABN7VGY2</accession>
<protein>
    <submittedName>
        <fullName evidence="1">36331_t:CDS:1</fullName>
    </submittedName>
</protein>
<organism evidence="1 2">
    <name type="scientific">Gigaspora margarita</name>
    <dbReference type="NCBI Taxonomy" id="4874"/>
    <lineage>
        <taxon>Eukaryota</taxon>
        <taxon>Fungi</taxon>
        <taxon>Fungi incertae sedis</taxon>
        <taxon>Mucoromycota</taxon>
        <taxon>Glomeromycotina</taxon>
        <taxon>Glomeromycetes</taxon>
        <taxon>Diversisporales</taxon>
        <taxon>Gigasporaceae</taxon>
        <taxon>Gigaspora</taxon>
    </lineage>
</organism>
<dbReference type="EMBL" id="CAJVQB010013848">
    <property type="protein sequence ID" value="CAG8764808.1"/>
    <property type="molecule type" value="Genomic_DNA"/>
</dbReference>
<feature type="non-terminal residue" evidence="1">
    <location>
        <position position="52"/>
    </location>
</feature>
<gene>
    <name evidence="1" type="ORF">GMARGA_LOCUS17900</name>
</gene>
<dbReference type="Proteomes" id="UP000789901">
    <property type="component" value="Unassembled WGS sequence"/>
</dbReference>
<reference evidence="1 2" key="1">
    <citation type="submission" date="2021-06" db="EMBL/GenBank/DDBJ databases">
        <authorList>
            <person name="Kallberg Y."/>
            <person name="Tangrot J."/>
            <person name="Rosling A."/>
        </authorList>
    </citation>
    <scope>NUCLEOTIDE SEQUENCE [LARGE SCALE GENOMIC DNA]</scope>
    <source>
        <strain evidence="1 2">120-4 pot B 10/14</strain>
    </source>
</reference>
<evidence type="ECO:0000313" key="2">
    <source>
        <dbReference type="Proteomes" id="UP000789901"/>
    </source>
</evidence>
<proteinExistence type="predicted"/>
<keyword evidence="2" id="KW-1185">Reference proteome</keyword>
<name>A0ABN7VGY2_GIGMA</name>
<comment type="caution">
    <text evidence="1">The sequence shown here is derived from an EMBL/GenBank/DDBJ whole genome shotgun (WGS) entry which is preliminary data.</text>
</comment>